<dbReference type="InterPro" id="IPR029044">
    <property type="entry name" value="Nucleotide-diphossugar_trans"/>
</dbReference>
<dbReference type="SUPFAM" id="SSF142695">
    <property type="entry name" value="RibA-like"/>
    <property type="match status" value="1"/>
</dbReference>
<dbReference type="Gene3D" id="3.90.550.10">
    <property type="entry name" value="Spore Coat Polysaccharide Biosynthesis Protein SpsA, Chain A"/>
    <property type="match status" value="1"/>
</dbReference>
<sequence length="1742" mass="198006">MVQTRPVDLVLVVSDDDLLFQSDYVNVKDSFSPALRDRVRVLSNTRTRQISGTGSWNTGIMAAYAAFEDCWVAILDDDDEWMDDHVSKCLAVANNYCQWVVSGIIRRGRSGLTEEPILKTQPAANEFFTTNPGVQGSNVFVRVGLLLKAGLFDESLPSTTDRDLCIRLCDVLERNQSMFASTGAYTVVHYADPDRQRVSSRGSKAKIQGLIRFYLKHGPRMTEDDRLVFKTRARELFDCESSEFDAITEVHKPKNFQVWSGEQLPICTGTADLIPDIHQSGLRSTPSKRNALFGIITDNVDRIRPLLDDLSSVSASPEADFIPFLVLFANSNEISDLLKGELSQRNLRGYILARSNKVVDSILMQCHDVDLLYYGGRLPIALSRTVLQVFIFCIVDYLEDNHAVIILDDDKRLPKGWSPFTATNDPNNSKDDNIMIGRDLRTPPNPSIFSLRTNLIDLLYGLDLHHSTGDTKEDISRFCHSHEVLKNKHDWYYDLSSARYDHLEMPVYKRNDINITNSFSQKIYNALLVGTPLCRDVIPPSESGDTDQRGGCIVILNHNYRSFLPLSVQQHAPTINHHDGEVSHTRRSDSFWCQFQKRRGFKVMVQANLFVYHDNQHDTIPSPASMRKTIVEEVLGGILCRETRHRECYKSRRLIELRSWFLRVRGILMTLRRRPYISDEMITSLINPIEDIFDSQCWEDEVFSVIERGFASLKKFEPTPADFSNIPLRQATVGKTMIQIDEADKKELVREWNKARIVSACGILYKATGQIGEFIGIGKEGVSLYNNGFLYKIFDKVTDVPRSALQMLDVSFIENEGSPLILRRSFYSGSTYQGGCGLALINMLRSLCSMNLYHSNISPENLLLDDKCETLSLVDLGRDFRHEESSLLYEDHFNDMCRRSFICFRYGHWASNGYGLKQLKNALRVPSELLLVGFDNFMKVITDGTYPKHELRLLSKLDKMNVVCCGIVAPSNHSDMPFPTILVDSDDNVVLKKVESAITSTLSLFPSKSLALVIEDPYSHESYLGRRPVWFYYRHLRRFQERGAFSIEEDSITVIQEADFHECTKYHIFLLVPRNPGCHLLIKTCPMEHKVILSNVRRLVHCLEHVISFKAIFLVADMSKTDNFICQYEASDMESYQRALHLIEQERLVDHLLIFDGSDTSHTQELNKTWLGYNSDATHSLEGQQHASTFHALQSIKDHPSYDANDLVLQLDSDILLHCEKFGSGLAECASEFRKETNLITFAFPIPGSKELDCICRYIRKEGTQPRMEIRCSFLHLDRIFAILPLSIPPGEASSSHRFCLRRGWWHTLDYNIRVRGLKSCRGSLAENHWFFIHPQNDLKQPEIIQDLHLVSDLFSSKSCFMSAIESKTAWKSQIGKVDLQTTCGDWLHLRDEDTVVVFYLLNTSESDGSQSMLKPEFQDCGVVILDNGSCNYEDISSRIFDWACNMFGTSHLTTFRLCNHISVFSEKFTNCLQRICSNPTTKIFIVNAKGDFDIKECILPLKYCDECESMFDGLSCACMSEIGSDCFHAPRTDLPIEVPAFGMKPSFFNSTTFYTTDSIVEGNLKIQLAACVKGHDSITGAEDVCVRVHSECLTGDVFYSRKCDCGEQKLNFMHKMKSEKHAVLLYIKGHEGRGAGLHNKIKAYSLLDNHDSKTHVDALVEIGCQSDVREYDAACLFLKNTLHLKSIRLFTNNPYKINAARKTFGSNNVTLCSMPAVVGRHNGKYLREKVELCGHVGLLKE</sequence>
<organism evidence="7 8">
    <name type="scientific">Cyclotella cryptica</name>
    <dbReference type="NCBI Taxonomy" id="29204"/>
    <lineage>
        <taxon>Eukaryota</taxon>
        <taxon>Sar</taxon>
        <taxon>Stramenopiles</taxon>
        <taxon>Ochrophyta</taxon>
        <taxon>Bacillariophyta</taxon>
        <taxon>Coscinodiscophyceae</taxon>
        <taxon>Thalassiosirophycidae</taxon>
        <taxon>Stephanodiscales</taxon>
        <taxon>Stephanodiscaceae</taxon>
        <taxon>Cyclotella</taxon>
    </lineage>
</organism>
<keyword evidence="8" id="KW-1185">Reference proteome</keyword>
<keyword evidence="4" id="KW-0479">Metal-binding</keyword>
<evidence type="ECO:0000259" key="6">
    <source>
        <dbReference type="Pfam" id="PF00925"/>
    </source>
</evidence>
<dbReference type="GO" id="GO:0009231">
    <property type="term" value="P:riboflavin biosynthetic process"/>
    <property type="evidence" value="ECO:0007669"/>
    <property type="project" value="UniProtKB-KW"/>
</dbReference>
<dbReference type="InterPro" id="IPR036144">
    <property type="entry name" value="RibA-like_sf"/>
</dbReference>
<dbReference type="PANTHER" id="PTHR21327">
    <property type="entry name" value="GTP CYCLOHYDROLASE II-RELATED"/>
    <property type="match status" value="1"/>
</dbReference>
<name>A0ABD3NZY7_9STRA</name>
<gene>
    <name evidence="7" type="ORF">HJC23_004739</name>
</gene>
<accession>A0ABD3NZY7</accession>
<comment type="pathway">
    <text evidence="1">Cofactor biosynthesis; riboflavin biosynthesis; 2-hydroxy-3-oxobutyl phosphate from D-ribulose 5-phosphate: step 1/1.</text>
</comment>
<evidence type="ECO:0000256" key="4">
    <source>
        <dbReference type="ARBA" id="ARBA00022723"/>
    </source>
</evidence>
<dbReference type="PANTHER" id="PTHR21327:SF18">
    <property type="entry name" value="3,4-DIHYDROXY-2-BUTANONE 4-PHOSPHATE SYNTHASE"/>
    <property type="match status" value="1"/>
</dbReference>
<keyword evidence="3" id="KW-0686">Riboflavin biosynthesis</keyword>
<dbReference type="InterPro" id="IPR001173">
    <property type="entry name" value="Glyco_trans_2-like"/>
</dbReference>
<feature type="domain" description="GTP cyclohydrolase II" evidence="6">
    <location>
        <begin position="1569"/>
        <end position="1700"/>
    </location>
</feature>
<reference evidence="7 8" key="1">
    <citation type="journal article" date="2020" name="G3 (Bethesda)">
        <title>Improved Reference Genome for Cyclotella cryptica CCMP332, a Model for Cell Wall Morphogenesis, Salinity Adaptation, and Lipid Production in Diatoms (Bacillariophyta).</title>
        <authorList>
            <person name="Roberts W.R."/>
            <person name="Downey K.M."/>
            <person name="Ruck E.C."/>
            <person name="Traller J.C."/>
            <person name="Alverson A.J."/>
        </authorList>
    </citation>
    <scope>NUCLEOTIDE SEQUENCE [LARGE SCALE GENOMIC DNA]</scope>
    <source>
        <strain evidence="7 8">CCMP332</strain>
    </source>
</reference>
<dbReference type="Pfam" id="PF00925">
    <property type="entry name" value="GTP_cyclohydro2"/>
    <property type="match status" value="1"/>
</dbReference>
<protein>
    <recommendedName>
        <fullName evidence="2">3,4-dihydroxy-2-butanone-4-phosphate synthase</fullName>
        <ecNumber evidence="2">4.1.99.12</ecNumber>
    </recommendedName>
</protein>
<dbReference type="Pfam" id="PF00535">
    <property type="entry name" value="Glycos_transf_2"/>
    <property type="match status" value="1"/>
</dbReference>
<dbReference type="EMBL" id="JABMIG020000374">
    <property type="protein sequence ID" value="KAL3779805.1"/>
    <property type="molecule type" value="Genomic_DNA"/>
</dbReference>
<proteinExistence type="predicted"/>
<evidence type="ECO:0000256" key="2">
    <source>
        <dbReference type="ARBA" id="ARBA00012153"/>
    </source>
</evidence>
<dbReference type="Gene3D" id="3.40.50.10990">
    <property type="entry name" value="GTP cyclohydrolase II"/>
    <property type="match status" value="1"/>
</dbReference>
<dbReference type="EC" id="4.1.99.12" evidence="2"/>
<evidence type="ECO:0000256" key="1">
    <source>
        <dbReference type="ARBA" id="ARBA00004904"/>
    </source>
</evidence>
<feature type="domain" description="Glycosyltransferase 2-like" evidence="5">
    <location>
        <begin position="33"/>
        <end position="118"/>
    </location>
</feature>
<comment type="caution">
    <text evidence="7">The sequence shown here is derived from an EMBL/GenBank/DDBJ whole genome shotgun (WGS) entry which is preliminary data.</text>
</comment>
<dbReference type="GO" id="GO:0046872">
    <property type="term" value="F:metal ion binding"/>
    <property type="evidence" value="ECO:0007669"/>
    <property type="project" value="UniProtKB-KW"/>
</dbReference>
<dbReference type="GO" id="GO:0008686">
    <property type="term" value="F:3,4-dihydroxy-2-butanone-4-phosphate synthase activity"/>
    <property type="evidence" value="ECO:0007669"/>
    <property type="project" value="UniProtKB-EC"/>
</dbReference>
<dbReference type="SUPFAM" id="SSF53448">
    <property type="entry name" value="Nucleotide-diphospho-sugar transferases"/>
    <property type="match status" value="1"/>
</dbReference>
<dbReference type="InterPro" id="IPR032677">
    <property type="entry name" value="GTP_cyclohydro_II"/>
</dbReference>
<dbReference type="Proteomes" id="UP001516023">
    <property type="component" value="Unassembled WGS sequence"/>
</dbReference>
<evidence type="ECO:0000256" key="3">
    <source>
        <dbReference type="ARBA" id="ARBA00022619"/>
    </source>
</evidence>
<evidence type="ECO:0000313" key="8">
    <source>
        <dbReference type="Proteomes" id="UP001516023"/>
    </source>
</evidence>
<evidence type="ECO:0000259" key="5">
    <source>
        <dbReference type="Pfam" id="PF00535"/>
    </source>
</evidence>
<evidence type="ECO:0000313" key="7">
    <source>
        <dbReference type="EMBL" id="KAL3779805.1"/>
    </source>
</evidence>